<name>A0A8T4IY77_9ACTN</name>
<proteinExistence type="predicted"/>
<keyword evidence="4" id="KW-1185">Reference proteome</keyword>
<feature type="region of interest" description="Disordered" evidence="1">
    <location>
        <begin position="22"/>
        <end position="95"/>
    </location>
</feature>
<feature type="signal peptide" evidence="2">
    <location>
        <begin position="1"/>
        <end position="23"/>
    </location>
</feature>
<reference evidence="3" key="1">
    <citation type="submission" date="2021-04" db="EMBL/GenBank/DDBJ databases">
        <title>Sequencing of actinobacteria type strains.</title>
        <authorList>
            <person name="Nguyen G.-S."/>
            <person name="Wentzel A."/>
        </authorList>
    </citation>
    <scope>NUCLEOTIDE SEQUENCE</scope>
    <source>
        <strain evidence="3">DSM 42095</strain>
    </source>
</reference>
<accession>A0A8T4IY77</accession>
<evidence type="ECO:0008006" key="5">
    <source>
        <dbReference type="Google" id="ProtNLM"/>
    </source>
</evidence>
<evidence type="ECO:0000256" key="2">
    <source>
        <dbReference type="SAM" id="SignalP"/>
    </source>
</evidence>
<evidence type="ECO:0000313" key="3">
    <source>
        <dbReference type="EMBL" id="MBR7677381.1"/>
    </source>
</evidence>
<dbReference type="AlphaFoldDB" id="A0A8T4IY77"/>
<protein>
    <recommendedName>
        <fullName evidence="5">Secreted protein</fullName>
    </recommendedName>
</protein>
<dbReference type="Proteomes" id="UP000675554">
    <property type="component" value="Unassembled WGS sequence"/>
</dbReference>
<organism evidence="3 4">
    <name type="scientific">Streptomyces daliensis</name>
    <dbReference type="NCBI Taxonomy" id="299421"/>
    <lineage>
        <taxon>Bacteria</taxon>
        <taxon>Bacillati</taxon>
        <taxon>Actinomycetota</taxon>
        <taxon>Actinomycetes</taxon>
        <taxon>Kitasatosporales</taxon>
        <taxon>Streptomycetaceae</taxon>
        <taxon>Streptomyces</taxon>
    </lineage>
</organism>
<comment type="caution">
    <text evidence="3">The sequence shown here is derived from an EMBL/GenBank/DDBJ whole genome shotgun (WGS) entry which is preliminary data.</text>
</comment>
<feature type="compositionally biased region" description="Polar residues" evidence="1">
    <location>
        <begin position="82"/>
        <end position="95"/>
    </location>
</feature>
<sequence length="95" mass="9478">MRMRMVIAAAALAAAGVVGGAGAAGATGLAGDDEGARSAQAQGAGPVPEVPAHVTGKAETTPDRATDHVAHTTPVKRPHAENVQNTSRQNFSRPS</sequence>
<keyword evidence="2" id="KW-0732">Signal</keyword>
<gene>
    <name evidence="3" type="ORF">KDA82_31195</name>
</gene>
<feature type="chain" id="PRO_5035939556" description="Secreted protein" evidence="2">
    <location>
        <begin position="24"/>
        <end position="95"/>
    </location>
</feature>
<evidence type="ECO:0000256" key="1">
    <source>
        <dbReference type="SAM" id="MobiDB-lite"/>
    </source>
</evidence>
<feature type="compositionally biased region" description="Basic and acidic residues" evidence="1">
    <location>
        <begin position="60"/>
        <end position="70"/>
    </location>
</feature>
<evidence type="ECO:0000313" key="4">
    <source>
        <dbReference type="Proteomes" id="UP000675554"/>
    </source>
</evidence>
<dbReference type="EMBL" id="JAGSMN010000909">
    <property type="protein sequence ID" value="MBR7677381.1"/>
    <property type="molecule type" value="Genomic_DNA"/>
</dbReference>